<evidence type="ECO:0000313" key="3">
    <source>
        <dbReference type="Proteomes" id="UP000179270"/>
    </source>
</evidence>
<accession>A0A1F7IFG9</accession>
<protein>
    <submittedName>
        <fullName evidence="2">Glycosyl transferase</fullName>
    </submittedName>
</protein>
<reference evidence="2 3" key="1">
    <citation type="journal article" date="2016" name="Nat. Commun.">
        <title>Thousands of microbial genomes shed light on interconnected biogeochemical processes in an aquifer system.</title>
        <authorList>
            <person name="Anantharaman K."/>
            <person name="Brown C.T."/>
            <person name="Hug L.A."/>
            <person name="Sharon I."/>
            <person name="Castelle C.J."/>
            <person name="Probst A.J."/>
            <person name="Thomas B.C."/>
            <person name="Singh A."/>
            <person name="Wilkins M.J."/>
            <person name="Karaoz U."/>
            <person name="Brodie E.L."/>
            <person name="Williams K.H."/>
            <person name="Hubbard S.S."/>
            <person name="Banfield J.F."/>
        </authorList>
    </citation>
    <scope>NUCLEOTIDE SEQUENCE [LARGE SCALE GENOMIC DNA]</scope>
</reference>
<dbReference type="Pfam" id="PF00535">
    <property type="entry name" value="Glycos_transf_2"/>
    <property type="match status" value="1"/>
</dbReference>
<dbReference type="InterPro" id="IPR050256">
    <property type="entry name" value="Glycosyltransferase_2"/>
</dbReference>
<sequence length="244" mass="28214">MKKYKLLSIIIPVFNEESFIQTVIEKVIKADSLGLQKELIITNDGSTDETLSKLKSKILDIKSKHKVVIIDHKRNEGKGISLKEGFLKSTGDIVLIQDADLEYDPENYVQLLKPFIKYHVDAVYGSRFVSQHPHRVLYFWHFLGNFFLTTLSNLCTNLNLTDMETGYKVFKGDLIRKIAPKLQSKRFGFEPEITARISKIRDLKLYEVGISYFGRTYNEGKKIGWKDGIKAIWEIIRYNFLDLG</sequence>
<dbReference type="SUPFAM" id="SSF53448">
    <property type="entry name" value="Nucleotide-diphospho-sugar transferases"/>
    <property type="match status" value="1"/>
</dbReference>
<dbReference type="Proteomes" id="UP000179270">
    <property type="component" value="Unassembled WGS sequence"/>
</dbReference>
<evidence type="ECO:0000259" key="1">
    <source>
        <dbReference type="Pfam" id="PF00535"/>
    </source>
</evidence>
<organism evidence="2 3">
    <name type="scientific">Candidatus Roizmanbacteria bacterium RIFCSPLOWO2_01_FULL_35_13</name>
    <dbReference type="NCBI Taxonomy" id="1802055"/>
    <lineage>
        <taxon>Bacteria</taxon>
        <taxon>Candidatus Roizmaniibacteriota</taxon>
    </lineage>
</organism>
<dbReference type="InterPro" id="IPR001173">
    <property type="entry name" value="Glyco_trans_2-like"/>
</dbReference>
<dbReference type="AlphaFoldDB" id="A0A1F7IFG9"/>
<gene>
    <name evidence="2" type="ORF">A3A74_05010</name>
</gene>
<dbReference type="Gene3D" id="3.90.550.10">
    <property type="entry name" value="Spore Coat Polysaccharide Biosynthesis Protein SpsA, Chain A"/>
    <property type="match status" value="1"/>
</dbReference>
<dbReference type="PANTHER" id="PTHR48090">
    <property type="entry name" value="UNDECAPRENYL-PHOSPHATE 4-DEOXY-4-FORMAMIDO-L-ARABINOSE TRANSFERASE-RELATED"/>
    <property type="match status" value="1"/>
</dbReference>
<dbReference type="STRING" id="1802055.A3A74_05010"/>
<evidence type="ECO:0000313" key="2">
    <source>
        <dbReference type="EMBL" id="OGK42099.1"/>
    </source>
</evidence>
<keyword evidence="2" id="KW-0808">Transferase</keyword>
<dbReference type="EMBL" id="MGAF01000011">
    <property type="protein sequence ID" value="OGK42099.1"/>
    <property type="molecule type" value="Genomic_DNA"/>
</dbReference>
<comment type="caution">
    <text evidence="2">The sequence shown here is derived from an EMBL/GenBank/DDBJ whole genome shotgun (WGS) entry which is preliminary data.</text>
</comment>
<proteinExistence type="predicted"/>
<name>A0A1F7IFG9_9BACT</name>
<dbReference type="InterPro" id="IPR029044">
    <property type="entry name" value="Nucleotide-diphossugar_trans"/>
</dbReference>
<dbReference type="PANTHER" id="PTHR48090:SF7">
    <property type="entry name" value="RFBJ PROTEIN"/>
    <property type="match status" value="1"/>
</dbReference>
<feature type="domain" description="Glycosyltransferase 2-like" evidence="1">
    <location>
        <begin position="8"/>
        <end position="174"/>
    </location>
</feature>
<dbReference type="GO" id="GO:0016740">
    <property type="term" value="F:transferase activity"/>
    <property type="evidence" value="ECO:0007669"/>
    <property type="project" value="UniProtKB-KW"/>
</dbReference>
<dbReference type="CDD" id="cd04179">
    <property type="entry name" value="DPM_DPG-synthase_like"/>
    <property type="match status" value="1"/>
</dbReference>